<dbReference type="AlphaFoldDB" id="A0A9Q3ILT8"/>
<accession>A0A9Q3ILT8</accession>
<protein>
    <submittedName>
        <fullName evidence="3">Uncharacterized protein</fullName>
    </submittedName>
</protein>
<keyword evidence="2" id="KW-0732">Signal</keyword>
<dbReference type="EMBL" id="AVOT02051071">
    <property type="protein sequence ID" value="MBW0546113.1"/>
    <property type="molecule type" value="Genomic_DNA"/>
</dbReference>
<keyword evidence="4" id="KW-1185">Reference proteome</keyword>
<evidence type="ECO:0000313" key="4">
    <source>
        <dbReference type="Proteomes" id="UP000765509"/>
    </source>
</evidence>
<evidence type="ECO:0000256" key="2">
    <source>
        <dbReference type="SAM" id="SignalP"/>
    </source>
</evidence>
<comment type="caution">
    <text evidence="3">The sequence shown here is derived from an EMBL/GenBank/DDBJ whole genome shotgun (WGS) entry which is preliminary data.</text>
</comment>
<feature type="chain" id="PRO_5040275631" evidence="2">
    <location>
        <begin position="23"/>
        <end position="135"/>
    </location>
</feature>
<organism evidence="3 4">
    <name type="scientific">Austropuccinia psidii MF-1</name>
    <dbReference type="NCBI Taxonomy" id="1389203"/>
    <lineage>
        <taxon>Eukaryota</taxon>
        <taxon>Fungi</taxon>
        <taxon>Dikarya</taxon>
        <taxon>Basidiomycota</taxon>
        <taxon>Pucciniomycotina</taxon>
        <taxon>Pucciniomycetes</taxon>
        <taxon>Pucciniales</taxon>
        <taxon>Sphaerophragmiaceae</taxon>
        <taxon>Austropuccinia</taxon>
    </lineage>
</organism>
<sequence>MCSLIHLITLFLKVFLSRSTRTKVIPPSKPLLYLGPEDYPDEGQFFYPQINRIVANRDYTQTMIKFYYYSPDVVNKSFVILLSRSLTTSPLTSLNTYATIPLQLSSPKIKIPRPPQPTEPAQAPDPEDMALPEQV</sequence>
<evidence type="ECO:0000313" key="3">
    <source>
        <dbReference type="EMBL" id="MBW0546113.1"/>
    </source>
</evidence>
<feature type="signal peptide" evidence="2">
    <location>
        <begin position="1"/>
        <end position="22"/>
    </location>
</feature>
<reference evidence="3" key="1">
    <citation type="submission" date="2021-03" db="EMBL/GenBank/DDBJ databases">
        <title>Draft genome sequence of rust myrtle Austropuccinia psidii MF-1, a brazilian biotype.</title>
        <authorList>
            <person name="Quecine M.C."/>
            <person name="Pachon D.M.R."/>
            <person name="Bonatelli M.L."/>
            <person name="Correr F.H."/>
            <person name="Franceschini L.M."/>
            <person name="Leite T.F."/>
            <person name="Margarido G.R.A."/>
            <person name="Almeida C.A."/>
            <person name="Ferrarezi J.A."/>
            <person name="Labate C.A."/>
        </authorList>
    </citation>
    <scope>NUCLEOTIDE SEQUENCE</scope>
    <source>
        <strain evidence="3">MF-1</strain>
    </source>
</reference>
<proteinExistence type="predicted"/>
<dbReference type="Proteomes" id="UP000765509">
    <property type="component" value="Unassembled WGS sequence"/>
</dbReference>
<evidence type="ECO:0000256" key="1">
    <source>
        <dbReference type="SAM" id="MobiDB-lite"/>
    </source>
</evidence>
<feature type="compositionally biased region" description="Acidic residues" evidence="1">
    <location>
        <begin position="125"/>
        <end position="135"/>
    </location>
</feature>
<name>A0A9Q3ILT8_9BASI</name>
<feature type="region of interest" description="Disordered" evidence="1">
    <location>
        <begin position="107"/>
        <end position="135"/>
    </location>
</feature>
<gene>
    <name evidence="3" type="ORF">O181_085828</name>
</gene>